<accession>A0AA35JF72</accession>
<dbReference type="Gene3D" id="3.40.30.10">
    <property type="entry name" value="Glutaredoxin"/>
    <property type="match status" value="1"/>
</dbReference>
<dbReference type="Pfam" id="PF00085">
    <property type="entry name" value="Thioredoxin"/>
    <property type="match status" value="1"/>
</dbReference>
<evidence type="ECO:0000259" key="1">
    <source>
        <dbReference type="PROSITE" id="PS51352"/>
    </source>
</evidence>
<evidence type="ECO:0000313" key="2">
    <source>
        <dbReference type="EMBL" id="CAI4057466.1"/>
    </source>
</evidence>
<sequence length="129" mass="14749">MLFCRPTLRAVVRPLQYTRFQSSYSNITKLTNLIEFKNLIKQNDKLVVDFYATWCGPCKMMQPHLTKLIQAYPEVRFVKCDVDESPDIAKECEVTAMPTFVLGKDGQLMGKIIGANPAALEKEIKDLYI</sequence>
<dbReference type="SUPFAM" id="SSF52833">
    <property type="entry name" value="Thioredoxin-like"/>
    <property type="match status" value="1"/>
</dbReference>
<evidence type="ECO:0000313" key="3">
    <source>
        <dbReference type="Proteomes" id="UP001162090"/>
    </source>
</evidence>
<dbReference type="InterPro" id="IPR036249">
    <property type="entry name" value="Thioredoxin-like_sf"/>
</dbReference>
<proteinExistence type="predicted"/>
<dbReference type="InterPro" id="IPR017937">
    <property type="entry name" value="Thioredoxin_CS"/>
</dbReference>
<dbReference type="FunFam" id="3.40.30.10:FF:000248">
    <property type="entry name" value="Thioredoxin"/>
    <property type="match status" value="1"/>
</dbReference>
<dbReference type="PROSITE" id="PS00194">
    <property type="entry name" value="THIOREDOXIN_1"/>
    <property type="match status" value="1"/>
</dbReference>
<name>A0AA35JF72_SACUV</name>
<dbReference type="PROSITE" id="PS51352">
    <property type="entry name" value="THIOREDOXIN_2"/>
    <property type="match status" value="1"/>
</dbReference>
<dbReference type="EMBL" id="OX365914">
    <property type="protein sequence ID" value="CAI4057466.1"/>
    <property type="molecule type" value="Genomic_DNA"/>
</dbReference>
<dbReference type="PRINTS" id="PR00421">
    <property type="entry name" value="THIOREDOXIN"/>
</dbReference>
<dbReference type="InterPro" id="IPR013766">
    <property type="entry name" value="Thioredoxin_domain"/>
</dbReference>
<organism evidence="2 3">
    <name type="scientific">Saccharomyces uvarum</name>
    <name type="common">Yeast</name>
    <name type="synonym">Saccharomyces bayanus var. uvarum</name>
    <dbReference type="NCBI Taxonomy" id="230603"/>
    <lineage>
        <taxon>Eukaryota</taxon>
        <taxon>Fungi</taxon>
        <taxon>Dikarya</taxon>
        <taxon>Ascomycota</taxon>
        <taxon>Saccharomycotina</taxon>
        <taxon>Saccharomycetes</taxon>
        <taxon>Saccharomycetales</taxon>
        <taxon>Saccharomycetaceae</taxon>
        <taxon>Saccharomyces</taxon>
    </lineage>
</organism>
<dbReference type="PANTHER" id="PTHR10438">
    <property type="entry name" value="THIOREDOXIN"/>
    <property type="match status" value="1"/>
</dbReference>
<dbReference type="Proteomes" id="UP001162090">
    <property type="component" value="Chromosome 3"/>
</dbReference>
<feature type="domain" description="Thioredoxin" evidence="1">
    <location>
        <begin position="9"/>
        <end position="129"/>
    </location>
</feature>
<reference evidence="2" key="1">
    <citation type="submission" date="2022-10" db="EMBL/GenBank/DDBJ databases">
        <authorList>
            <person name="Byrne P K."/>
        </authorList>
    </citation>
    <scope>NUCLEOTIDE SEQUENCE</scope>
    <source>
        <strain evidence="2">CBS7001</strain>
    </source>
</reference>
<dbReference type="AlphaFoldDB" id="A0AA35JF72"/>
<protein>
    <recommendedName>
        <fullName evidence="1">Thioredoxin domain-containing protein</fullName>
    </recommendedName>
</protein>
<dbReference type="CDD" id="cd02947">
    <property type="entry name" value="TRX_family"/>
    <property type="match status" value="1"/>
</dbReference>
<dbReference type="PANTHER" id="PTHR10438:SF468">
    <property type="entry name" value="THIOREDOXIN-1-RELATED"/>
    <property type="match status" value="1"/>
</dbReference>
<dbReference type="InterPro" id="IPR050620">
    <property type="entry name" value="Thioredoxin_H-type-like"/>
</dbReference>
<gene>
    <name evidence="2" type="primary">SUVC03G1360</name>
    <name evidence="2" type="ORF">SUVC_03G1360</name>
</gene>